<keyword evidence="7" id="KW-0732">Signal</keyword>
<keyword evidence="5" id="KW-0325">Glycoprotein</keyword>
<dbReference type="AlphaFoldDB" id="A0A0G2FYQ1"/>
<evidence type="ECO:0000256" key="3">
    <source>
        <dbReference type="ARBA" id="ARBA00023008"/>
    </source>
</evidence>
<comment type="similarity">
    <text evidence="6">Belongs to the polysaccharide monooxygenase AA13 family.</text>
</comment>
<keyword evidence="3" id="KW-0186">Copper</keyword>
<keyword evidence="4" id="KW-1015">Disulfide bond</keyword>
<evidence type="ECO:0000313" key="9">
    <source>
        <dbReference type="EMBL" id="KKY38989.1"/>
    </source>
</evidence>
<dbReference type="PANTHER" id="PTHR36575:SF2">
    <property type="entry name" value="CHITIN-BINDING TYPE-4 DOMAIN-CONTAINING PROTEIN-RELATED"/>
    <property type="match status" value="1"/>
</dbReference>
<dbReference type="PANTHER" id="PTHR36575">
    <property type="entry name" value="BINDING PROTEIN, PUTATIVE (AFU_ORTHOLOGUE AFUA_1G14430)-RELATED"/>
    <property type="match status" value="1"/>
</dbReference>
<dbReference type="Gene3D" id="2.70.50.70">
    <property type="match status" value="1"/>
</dbReference>
<gene>
    <name evidence="9" type="ORF">UCDDA912_g01021</name>
</gene>
<feature type="chain" id="PRO_5002544614" evidence="7">
    <location>
        <begin position="17"/>
        <end position="188"/>
    </location>
</feature>
<dbReference type="InterPro" id="IPR004302">
    <property type="entry name" value="Cellulose/chitin-bd_N"/>
</dbReference>
<dbReference type="Pfam" id="PF03067">
    <property type="entry name" value="LPMO_10"/>
    <property type="match status" value="1"/>
</dbReference>
<comment type="cofactor">
    <cofactor evidence="1">
        <name>Cu(2+)</name>
        <dbReference type="ChEBI" id="CHEBI:29036"/>
    </cofactor>
</comment>
<evidence type="ECO:0000313" key="10">
    <source>
        <dbReference type="Proteomes" id="UP000034680"/>
    </source>
</evidence>
<name>A0A0G2FYQ1_9PEZI</name>
<sequence length="188" mass="20211">MKSAAALTLTITLAAGHGIVTSPPTRQVGDAFKAACGEQPFNNQKGDAYGNQQQLEQNAASQKDFDAASCQFFMCKGYQFADNTANVQSFTAGQTVQMKVDIRAPHTGDCNVSVIDLGTNTVVGTPMIEFQNYASTTSGVAENNTDFEITMPDVAAQCGEAGKCAVQWWWDSREADQTYMSCIDFTMA</sequence>
<proteinExistence type="inferred from homology"/>
<dbReference type="Proteomes" id="UP000034680">
    <property type="component" value="Unassembled WGS sequence"/>
</dbReference>
<evidence type="ECO:0000256" key="7">
    <source>
        <dbReference type="SAM" id="SignalP"/>
    </source>
</evidence>
<reference evidence="9 10" key="2">
    <citation type="submission" date="2015-05" db="EMBL/GenBank/DDBJ databases">
        <authorList>
            <person name="Morales-Cruz A."/>
            <person name="Amrine K.C."/>
            <person name="Cantu D."/>
        </authorList>
    </citation>
    <scope>NUCLEOTIDE SEQUENCE [LARGE SCALE GENOMIC DNA]</scope>
    <source>
        <strain evidence="9">DA912</strain>
    </source>
</reference>
<feature type="domain" description="Chitin-binding type-4" evidence="8">
    <location>
        <begin position="17"/>
        <end position="185"/>
    </location>
</feature>
<accession>A0A0G2FYQ1</accession>
<dbReference type="OrthoDB" id="120613at2759"/>
<evidence type="ECO:0000259" key="8">
    <source>
        <dbReference type="Pfam" id="PF03067"/>
    </source>
</evidence>
<keyword evidence="2" id="KW-0479">Metal-binding</keyword>
<evidence type="ECO:0000256" key="2">
    <source>
        <dbReference type="ARBA" id="ARBA00022723"/>
    </source>
</evidence>
<evidence type="ECO:0000256" key="1">
    <source>
        <dbReference type="ARBA" id="ARBA00001973"/>
    </source>
</evidence>
<evidence type="ECO:0000256" key="5">
    <source>
        <dbReference type="ARBA" id="ARBA00023180"/>
    </source>
</evidence>
<dbReference type="InterPro" id="IPR052282">
    <property type="entry name" value="Starch-active_LPMO"/>
</dbReference>
<evidence type="ECO:0000256" key="4">
    <source>
        <dbReference type="ARBA" id="ARBA00023157"/>
    </source>
</evidence>
<feature type="signal peptide" evidence="7">
    <location>
        <begin position="1"/>
        <end position="16"/>
    </location>
</feature>
<comment type="caution">
    <text evidence="9">The sequence shown here is derived from an EMBL/GenBank/DDBJ whole genome shotgun (WGS) entry which is preliminary data.</text>
</comment>
<dbReference type="GO" id="GO:0046872">
    <property type="term" value="F:metal ion binding"/>
    <property type="evidence" value="ECO:0007669"/>
    <property type="project" value="UniProtKB-KW"/>
</dbReference>
<reference evidence="9 10" key="1">
    <citation type="submission" date="2015-05" db="EMBL/GenBank/DDBJ databases">
        <title>Distinctive expansion of gene families associated with plant cell wall degradation and secondary metabolism in the genomes of grapevine trunk pathogens.</title>
        <authorList>
            <person name="Lawrence D.P."/>
            <person name="Travadon R."/>
            <person name="Rolshausen P.E."/>
            <person name="Baumgartner K."/>
        </authorList>
    </citation>
    <scope>NUCLEOTIDE SEQUENCE [LARGE SCALE GENOMIC DNA]</scope>
    <source>
        <strain evidence="9">DA912</strain>
    </source>
</reference>
<protein>
    <submittedName>
        <fullName evidence="9">Putative chitin binding protein</fullName>
    </submittedName>
</protein>
<organism evidence="9 10">
    <name type="scientific">Diaporthe ampelina</name>
    <dbReference type="NCBI Taxonomy" id="1214573"/>
    <lineage>
        <taxon>Eukaryota</taxon>
        <taxon>Fungi</taxon>
        <taxon>Dikarya</taxon>
        <taxon>Ascomycota</taxon>
        <taxon>Pezizomycotina</taxon>
        <taxon>Sordariomycetes</taxon>
        <taxon>Sordariomycetidae</taxon>
        <taxon>Diaporthales</taxon>
        <taxon>Diaporthaceae</taxon>
        <taxon>Diaporthe</taxon>
    </lineage>
</organism>
<dbReference type="EMBL" id="LCUC01000041">
    <property type="protein sequence ID" value="KKY38989.1"/>
    <property type="molecule type" value="Genomic_DNA"/>
</dbReference>
<keyword evidence="10" id="KW-1185">Reference proteome</keyword>
<evidence type="ECO:0000256" key="6">
    <source>
        <dbReference type="ARBA" id="ARBA00034311"/>
    </source>
</evidence>